<dbReference type="OrthoDB" id="9893374at2"/>
<dbReference type="GO" id="GO:0005886">
    <property type="term" value="C:plasma membrane"/>
    <property type="evidence" value="ECO:0007669"/>
    <property type="project" value="UniProtKB-SubCell"/>
</dbReference>
<gene>
    <name evidence="9" type="primary">ycjP_3</name>
    <name evidence="10" type="synonym">ycjP_10</name>
    <name evidence="10" type="ORF">BEH84_03264</name>
    <name evidence="12" type="ORF">BEI59_04950</name>
    <name evidence="9" type="ORF">BEI61_00378</name>
    <name evidence="11" type="ORF">BEI63_20835</name>
</gene>
<evidence type="ECO:0000313" key="14">
    <source>
        <dbReference type="Proteomes" id="UP000094271"/>
    </source>
</evidence>
<evidence type="ECO:0000313" key="11">
    <source>
        <dbReference type="EMBL" id="ODR51638.1"/>
    </source>
</evidence>
<name>A0A1E3ULQ1_9FIRM</name>
<protein>
    <submittedName>
        <fullName evidence="9 12">ABC transporter permease</fullName>
    </submittedName>
</protein>
<feature type="domain" description="ABC transmembrane type-1" evidence="8">
    <location>
        <begin position="69"/>
        <end position="274"/>
    </location>
</feature>
<dbReference type="AlphaFoldDB" id="A0A1E3ULQ1"/>
<organism evidence="12 14">
    <name type="scientific">Eisenbergiella tayi</name>
    <dbReference type="NCBI Taxonomy" id="1432052"/>
    <lineage>
        <taxon>Bacteria</taxon>
        <taxon>Bacillati</taxon>
        <taxon>Bacillota</taxon>
        <taxon>Clostridia</taxon>
        <taxon>Lachnospirales</taxon>
        <taxon>Lachnospiraceae</taxon>
        <taxon>Eisenbergiella</taxon>
    </lineage>
</organism>
<comment type="caution">
    <text evidence="12">The sequence shown here is derived from an EMBL/GenBank/DDBJ whole genome shotgun (WGS) entry which is preliminary data.</text>
</comment>
<evidence type="ECO:0000256" key="3">
    <source>
        <dbReference type="ARBA" id="ARBA00022475"/>
    </source>
</evidence>
<feature type="transmembrane region" description="Helical" evidence="7">
    <location>
        <begin position="80"/>
        <end position="99"/>
    </location>
</feature>
<evidence type="ECO:0000256" key="5">
    <source>
        <dbReference type="ARBA" id="ARBA00022989"/>
    </source>
</evidence>
<dbReference type="EMBL" id="MCGH01000001">
    <property type="protein sequence ID" value="ODM08749.1"/>
    <property type="molecule type" value="Genomic_DNA"/>
</dbReference>
<dbReference type="Gene3D" id="1.10.3720.10">
    <property type="entry name" value="MetI-like"/>
    <property type="match status" value="1"/>
</dbReference>
<reference evidence="13 16" key="1">
    <citation type="submission" date="2016-07" db="EMBL/GenBank/DDBJ databases">
        <title>Characterization of isolates of Eisenbergiella tayi derived from blood cultures, using whole genome sequencing.</title>
        <authorList>
            <person name="Burdz T."/>
            <person name="Wiebe D."/>
            <person name="Huynh C."/>
            <person name="Bernard K."/>
        </authorList>
    </citation>
    <scope>NUCLEOTIDE SEQUENCE [LARGE SCALE GENOMIC DNA]</scope>
    <source>
        <strain evidence="9 13">NML 110608</strain>
        <strain evidence="10 16">NML 120489</strain>
    </source>
</reference>
<dbReference type="EMBL" id="MCGI01000003">
    <property type="protein sequence ID" value="ODM10835.1"/>
    <property type="molecule type" value="Genomic_DNA"/>
</dbReference>
<dbReference type="SUPFAM" id="SSF161098">
    <property type="entry name" value="MetI-like"/>
    <property type="match status" value="1"/>
</dbReference>
<dbReference type="EMBL" id="MEHA01000003">
    <property type="protein sequence ID" value="ODR53913.1"/>
    <property type="molecule type" value="Genomic_DNA"/>
</dbReference>
<dbReference type="CDD" id="cd06261">
    <property type="entry name" value="TM_PBP2"/>
    <property type="match status" value="1"/>
</dbReference>
<dbReference type="PATRIC" id="fig|1432052.3.peg.3609"/>
<dbReference type="PANTHER" id="PTHR43744">
    <property type="entry name" value="ABC TRANSPORTER PERMEASE PROTEIN MG189-RELATED-RELATED"/>
    <property type="match status" value="1"/>
</dbReference>
<dbReference type="Proteomes" id="UP000095003">
    <property type="component" value="Unassembled WGS sequence"/>
</dbReference>
<reference evidence="11 15" key="2">
    <citation type="submission" date="2016-08" db="EMBL/GenBank/DDBJ databases">
        <title>Characterization of Isolates of Eisenbergiella tayi Derived from Blood Cultures, Using Whole Genome Sequencing.</title>
        <authorList>
            <person name="Bernier A.-M."/>
            <person name="Burdz T."/>
            <person name="Wiebe D."/>
            <person name="Bernard K."/>
        </authorList>
    </citation>
    <scope>NUCLEOTIDE SEQUENCE [LARGE SCALE GENOMIC DNA]</scope>
    <source>
        <strain evidence="11 15">NML120146</strain>
    </source>
</reference>
<evidence type="ECO:0000256" key="7">
    <source>
        <dbReference type="SAM" id="Phobius"/>
    </source>
</evidence>
<dbReference type="Proteomes" id="UP000094869">
    <property type="component" value="Unassembled WGS sequence"/>
</dbReference>
<dbReference type="GeneID" id="93302544"/>
<feature type="transmembrane region" description="Helical" evidence="7">
    <location>
        <begin position="258"/>
        <end position="277"/>
    </location>
</feature>
<reference evidence="12 14" key="3">
    <citation type="submission" date="2016-08" db="EMBL/GenBank/DDBJ databases">
        <authorList>
            <person name="Seilhamer J.J."/>
        </authorList>
    </citation>
    <scope>NUCLEOTIDE SEQUENCE [LARGE SCALE GENOMIC DNA]</scope>
    <source>
        <strain evidence="12 14">NML150140-1</strain>
    </source>
</reference>
<keyword evidence="6 7" id="KW-0472">Membrane</keyword>
<dbReference type="Proteomes" id="UP000094067">
    <property type="component" value="Unassembled WGS sequence"/>
</dbReference>
<dbReference type="InterPro" id="IPR035906">
    <property type="entry name" value="MetI-like_sf"/>
</dbReference>
<feature type="transmembrane region" description="Helical" evidence="7">
    <location>
        <begin position="111"/>
        <end position="132"/>
    </location>
</feature>
<dbReference type="PROSITE" id="PS50928">
    <property type="entry name" value="ABC_TM1"/>
    <property type="match status" value="1"/>
</dbReference>
<evidence type="ECO:0000313" key="13">
    <source>
        <dbReference type="Proteomes" id="UP000094067"/>
    </source>
</evidence>
<evidence type="ECO:0000313" key="10">
    <source>
        <dbReference type="EMBL" id="ODM10835.1"/>
    </source>
</evidence>
<dbReference type="GO" id="GO:0055085">
    <property type="term" value="P:transmembrane transport"/>
    <property type="evidence" value="ECO:0007669"/>
    <property type="project" value="InterPro"/>
</dbReference>
<evidence type="ECO:0000256" key="4">
    <source>
        <dbReference type="ARBA" id="ARBA00022692"/>
    </source>
</evidence>
<keyword evidence="15" id="KW-1185">Reference proteome</keyword>
<keyword evidence="3" id="KW-1003">Cell membrane</keyword>
<proteinExistence type="predicted"/>
<dbReference type="InterPro" id="IPR000515">
    <property type="entry name" value="MetI-like"/>
</dbReference>
<evidence type="ECO:0000313" key="12">
    <source>
        <dbReference type="EMBL" id="ODR53913.1"/>
    </source>
</evidence>
<dbReference type="PANTHER" id="PTHR43744:SF9">
    <property type="entry name" value="POLYGALACTURONAN_RHAMNOGALACTURONAN TRANSPORT SYSTEM PERMEASE PROTEIN YTCP"/>
    <property type="match status" value="1"/>
</dbReference>
<keyword evidence="4 7" id="KW-0812">Transmembrane</keyword>
<evidence type="ECO:0000313" key="16">
    <source>
        <dbReference type="Proteomes" id="UP000095003"/>
    </source>
</evidence>
<evidence type="ECO:0000256" key="1">
    <source>
        <dbReference type="ARBA" id="ARBA00004651"/>
    </source>
</evidence>
<evidence type="ECO:0000256" key="2">
    <source>
        <dbReference type="ARBA" id="ARBA00022448"/>
    </source>
</evidence>
<keyword evidence="5 7" id="KW-1133">Transmembrane helix</keyword>
<evidence type="ECO:0000259" key="8">
    <source>
        <dbReference type="PROSITE" id="PS50928"/>
    </source>
</evidence>
<dbReference type="RefSeq" id="WP_009251627.1">
    <property type="nucleotide sequence ID" value="NZ_CABMHK010000033.1"/>
</dbReference>
<evidence type="ECO:0000313" key="9">
    <source>
        <dbReference type="EMBL" id="ODM08749.1"/>
    </source>
</evidence>
<feature type="transmembrane region" description="Helical" evidence="7">
    <location>
        <begin position="12"/>
        <end position="34"/>
    </location>
</feature>
<dbReference type="Proteomes" id="UP000094271">
    <property type="component" value="Unassembled WGS sequence"/>
</dbReference>
<accession>A0A1E3ULQ1</accession>
<dbReference type="EMBL" id="MEHD01000032">
    <property type="protein sequence ID" value="ODR51638.1"/>
    <property type="molecule type" value="Genomic_DNA"/>
</dbReference>
<evidence type="ECO:0000256" key="6">
    <source>
        <dbReference type="ARBA" id="ARBA00023136"/>
    </source>
</evidence>
<evidence type="ECO:0000313" key="15">
    <source>
        <dbReference type="Proteomes" id="UP000094869"/>
    </source>
</evidence>
<feature type="transmembrane region" description="Helical" evidence="7">
    <location>
        <begin position="138"/>
        <end position="162"/>
    </location>
</feature>
<feature type="transmembrane region" description="Helical" evidence="7">
    <location>
        <begin position="183"/>
        <end position="208"/>
    </location>
</feature>
<sequence>MPISKGEKIFNIINSIFLTAVALFCLAPMIYMLAVSLSDNAQVVAGNVTFWPKKFTTATYEYLLSYKAFWKSMGISITRTALSLVLTLCLTVLSAYPLSKSPGKFYGRSIFAWYFFIPMLINGGLIPTYMIISRLGLIGSLWALILPSAVTVFYVMLLLNFFRGLPEELEEAALLDGAGQWTILVRIFLPLATPALATIAVYCSLAQWNEWFNGIIYMKTPSQYPLMSYLQATVLNVDMESLSAEEQMKMASIGTDTYQAAQLFIAALPMLCIYPFMQKYFTKGLVMGSVKG</sequence>
<keyword evidence="2" id="KW-0813">Transport</keyword>
<comment type="subcellular location">
    <subcellularLocation>
        <location evidence="1">Cell membrane</location>
        <topology evidence="1">Multi-pass membrane protein</topology>
    </subcellularLocation>
</comment>